<keyword evidence="2" id="KW-1185">Reference proteome</keyword>
<evidence type="ECO:0000313" key="2">
    <source>
        <dbReference type="Proteomes" id="UP000027195"/>
    </source>
</evidence>
<reference evidence="2" key="1">
    <citation type="journal article" date="2014" name="Proc. Natl. Acad. Sci. U.S.A.">
        <title>Extensive sampling of basidiomycete genomes demonstrates inadequacy of the white-rot/brown-rot paradigm for wood decay fungi.</title>
        <authorList>
            <person name="Riley R."/>
            <person name="Salamov A.A."/>
            <person name="Brown D.W."/>
            <person name="Nagy L.G."/>
            <person name="Floudas D."/>
            <person name="Held B.W."/>
            <person name="Levasseur A."/>
            <person name="Lombard V."/>
            <person name="Morin E."/>
            <person name="Otillar R."/>
            <person name="Lindquist E.A."/>
            <person name="Sun H."/>
            <person name="LaButti K.M."/>
            <person name="Schmutz J."/>
            <person name="Jabbour D."/>
            <person name="Luo H."/>
            <person name="Baker S.E."/>
            <person name="Pisabarro A.G."/>
            <person name="Walton J.D."/>
            <person name="Blanchette R.A."/>
            <person name="Henrissat B."/>
            <person name="Martin F."/>
            <person name="Cullen D."/>
            <person name="Hibbett D.S."/>
            <person name="Grigoriev I.V."/>
        </authorList>
    </citation>
    <scope>NUCLEOTIDE SEQUENCE [LARGE SCALE GENOMIC DNA]</scope>
    <source>
        <strain evidence="2">FD-172 SS1</strain>
    </source>
</reference>
<evidence type="ECO:0008006" key="3">
    <source>
        <dbReference type="Google" id="ProtNLM"/>
    </source>
</evidence>
<dbReference type="EMBL" id="KL198089">
    <property type="protein sequence ID" value="KDQ08542.1"/>
    <property type="molecule type" value="Genomic_DNA"/>
</dbReference>
<dbReference type="AlphaFoldDB" id="A0A067M9J6"/>
<proteinExistence type="predicted"/>
<organism evidence="1 2">
    <name type="scientific">Botryobasidium botryosum (strain FD-172 SS1)</name>
    <dbReference type="NCBI Taxonomy" id="930990"/>
    <lineage>
        <taxon>Eukaryota</taxon>
        <taxon>Fungi</taxon>
        <taxon>Dikarya</taxon>
        <taxon>Basidiomycota</taxon>
        <taxon>Agaricomycotina</taxon>
        <taxon>Agaricomycetes</taxon>
        <taxon>Cantharellales</taxon>
        <taxon>Botryobasidiaceae</taxon>
        <taxon>Botryobasidium</taxon>
    </lineage>
</organism>
<dbReference type="Proteomes" id="UP000027195">
    <property type="component" value="Unassembled WGS sequence"/>
</dbReference>
<dbReference type="InterPro" id="IPR032675">
    <property type="entry name" value="LRR_dom_sf"/>
</dbReference>
<evidence type="ECO:0000313" key="1">
    <source>
        <dbReference type="EMBL" id="KDQ08542.1"/>
    </source>
</evidence>
<dbReference type="OrthoDB" id="3063971at2759"/>
<dbReference type="InParanoid" id="A0A067M9J6"/>
<dbReference type="HOGENOM" id="CLU_019609_1_0_1"/>
<dbReference type="SUPFAM" id="SSF52047">
    <property type="entry name" value="RNI-like"/>
    <property type="match status" value="1"/>
</dbReference>
<gene>
    <name evidence="1" type="ORF">BOTBODRAFT_148643</name>
</gene>
<protein>
    <recommendedName>
        <fullName evidence="3">F-box domain-containing protein</fullName>
    </recommendedName>
</protein>
<accession>A0A067M9J6</accession>
<name>A0A067M9J6_BOTB1</name>
<sequence length="461" mass="51953">MSLPQAQALIHRLSDDALLVIFEAYYGILQDHFTLSDTLCLSGHRAAYWLNLSKQSKLFINIYSSFHPIRDKTFEEMKAEEARIVQLAQILQPCIDRWNTLSIELDDQDVDLFFQHCSTNNHVPNLKMLDAFFIEGIDYTRPAPRLWNVPYDLPPNSTVGVSVCCSNRIPTFASTFGWAITSVSVTLKFITTTANSLLDVLQSCPNVKKVEFHTLTAIDDLEDHSLDIPFTESTEPIILRSLRQCRILLPSVGDGNRLIRRLILPQVEALHVANARFDVAYPVVLSSSQLHDPTLENIYGPTSQILFLPTLTSLYIRNSTHLLEVLRTPQLADLRLRGSATAPHSILSAEPLRCLAERSPPPPLRTLFLQHVEINDEGFIWCMERLTELESLKLIGSTLTNATFLALAKPLQPSSDGPSWILPRLTKIYIWRNKSIGPPAFIEFISSRSGICLPQPCYQHG</sequence>
<dbReference type="Gene3D" id="3.80.10.10">
    <property type="entry name" value="Ribonuclease Inhibitor"/>
    <property type="match status" value="1"/>
</dbReference>